<keyword evidence="4" id="KW-1185">Reference proteome</keyword>
<dbReference type="SUPFAM" id="SSF52980">
    <property type="entry name" value="Restriction endonuclease-like"/>
    <property type="match status" value="1"/>
</dbReference>
<organism evidence="3 4">
    <name type="scientific">Desulfoluna spongiiphila</name>
    <dbReference type="NCBI Taxonomy" id="419481"/>
    <lineage>
        <taxon>Bacteria</taxon>
        <taxon>Pseudomonadati</taxon>
        <taxon>Thermodesulfobacteriota</taxon>
        <taxon>Desulfobacteria</taxon>
        <taxon>Desulfobacterales</taxon>
        <taxon>Desulfolunaceae</taxon>
        <taxon>Desulfoluna</taxon>
    </lineage>
</organism>
<evidence type="ECO:0000313" key="4">
    <source>
        <dbReference type="Proteomes" id="UP000198870"/>
    </source>
</evidence>
<comment type="similarity">
    <text evidence="1 2">Belongs to the UPF0102 family.</text>
</comment>
<proteinExistence type="inferred from homology"/>
<dbReference type="Gene3D" id="3.40.1350.10">
    <property type="match status" value="1"/>
</dbReference>
<evidence type="ECO:0000313" key="3">
    <source>
        <dbReference type="EMBL" id="SCY50416.1"/>
    </source>
</evidence>
<dbReference type="RefSeq" id="WP_092211415.1">
    <property type="nucleotide sequence ID" value="NZ_FMUX01000010.1"/>
</dbReference>
<dbReference type="PANTHER" id="PTHR34039">
    <property type="entry name" value="UPF0102 PROTEIN YRAN"/>
    <property type="match status" value="1"/>
</dbReference>
<keyword evidence="3" id="KW-0540">Nuclease</keyword>
<accession>A0A1G5GFR4</accession>
<dbReference type="InterPro" id="IPR011856">
    <property type="entry name" value="tRNA_endonuc-like_dom_sf"/>
</dbReference>
<dbReference type="NCBIfam" id="TIGR00252">
    <property type="entry name" value="YraN family protein"/>
    <property type="match status" value="1"/>
</dbReference>
<dbReference type="Proteomes" id="UP000198870">
    <property type="component" value="Unassembled WGS sequence"/>
</dbReference>
<dbReference type="STRING" id="419481.SAMN05216233_110141"/>
<dbReference type="PANTHER" id="PTHR34039:SF1">
    <property type="entry name" value="UPF0102 PROTEIN YRAN"/>
    <property type="match status" value="1"/>
</dbReference>
<protein>
    <recommendedName>
        <fullName evidence="2">UPF0102 protein SAMN05216233_110141</fullName>
    </recommendedName>
</protein>
<dbReference type="GO" id="GO:0004519">
    <property type="term" value="F:endonuclease activity"/>
    <property type="evidence" value="ECO:0007669"/>
    <property type="project" value="UniProtKB-KW"/>
</dbReference>
<dbReference type="NCBIfam" id="NF009154">
    <property type="entry name" value="PRK12497.3-3"/>
    <property type="match status" value="1"/>
</dbReference>
<keyword evidence="3" id="KW-0255">Endonuclease</keyword>
<gene>
    <name evidence="3" type="ORF">SAMN05216233_110141</name>
</gene>
<dbReference type="AlphaFoldDB" id="A0A1G5GFR4"/>
<evidence type="ECO:0000256" key="1">
    <source>
        <dbReference type="ARBA" id="ARBA00006738"/>
    </source>
</evidence>
<evidence type="ECO:0000256" key="2">
    <source>
        <dbReference type="HAMAP-Rule" id="MF_00048"/>
    </source>
</evidence>
<dbReference type="InterPro" id="IPR011335">
    <property type="entry name" value="Restrct_endonuc-II-like"/>
</dbReference>
<dbReference type="InterPro" id="IPR003509">
    <property type="entry name" value="UPF0102_YraN-like"/>
</dbReference>
<dbReference type="CDD" id="cd20736">
    <property type="entry name" value="PoNe_Nuclease"/>
    <property type="match status" value="1"/>
</dbReference>
<keyword evidence="3" id="KW-0378">Hydrolase</keyword>
<dbReference type="NCBIfam" id="NF009150">
    <property type="entry name" value="PRK12497.1-3"/>
    <property type="match status" value="1"/>
</dbReference>
<sequence length="123" mass="13745">MSFARMRFGRRSEKRAARHLKRRGYRILAMNAVTPLGEIDIVAEDGETLVFVEVKARTTLLFGRPEEAVTRSKQATLARAALYWLKSRDALCRPARFDVVAIMAGGGASNVQVIENAFPIPIR</sequence>
<dbReference type="Pfam" id="PF02021">
    <property type="entry name" value="UPF0102"/>
    <property type="match status" value="1"/>
</dbReference>
<dbReference type="EMBL" id="FMUX01000010">
    <property type="protein sequence ID" value="SCY50416.1"/>
    <property type="molecule type" value="Genomic_DNA"/>
</dbReference>
<reference evidence="3 4" key="1">
    <citation type="submission" date="2016-10" db="EMBL/GenBank/DDBJ databases">
        <authorList>
            <person name="de Groot N.N."/>
        </authorList>
    </citation>
    <scope>NUCLEOTIDE SEQUENCE [LARGE SCALE GENOMIC DNA]</scope>
    <source>
        <strain evidence="3 4">AA1</strain>
    </source>
</reference>
<name>A0A1G5GFR4_9BACT</name>
<dbReference type="OrthoDB" id="9794876at2"/>
<dbReference type="GO" id="GO:0003676">
    <property type="term" value="F:nucleic acid binding"/>
    <property type="evidence" value="ECO:0007669"/>
    <property type="project" value="InterPro"/>
</dbReference>
<dbReference type="HAMAP" id="MF_00048">
    <property type="entry name" value="UPF0102"/>
    <property type="match status" value="1"/>
</dbReference>